<reference evidence="1 2" key="1">
    <citation type="journal article" date="2016" name="Nat. Commun.">
        <title>Thousands of microbial genomes shed light on interconnected biogeochemical processes in an aquifer system.</title>
        <authorList>
            <person name="Anantharaman K."/>
            <person name="Brown C.T."/>
            <person name="Hug L.A."/>
            <person name="Sharon I."/>
            <person name="Castelle C.J."/>
            <person name="Probst A.J."/>
            <person name="Thomas B.C."/>
            <person name="Singh A."/>
            <person name="Wilkins M.J."/>
            <person name="Karaoz U."/>
            <person name="Brodie E.L."/>
            <person name="Williams K.H."/>
            <person name="Hubbard S.S."/>
            <person name="Banfield J.F."/>
        </authorList>
    </citation>
    <scope>NUCLEOTIDE SEQUENCE [LARGE SCALE GENOMIC DNA]</scope>
</reference>
<dbReference type="EMBL" id="MEUT01000026">
    <property type="protein sequence ID" value="OGC51237.1"/>
    <property type="molecule type" value="Genomic_DNA"/>
</dbReference>
<accession>A0A1F4V228</accession>
<sequence>MYVEDPLHSGNVLDKNAWEHAYEIAGGIINNELSDPTFGANHYYDDSINTPSWAVAKTPTSVVSYTNEYQKNVSIFFFKL</sequence>
<evidence type="ECO:0000313" key="2">
    <source>
        <dbReference type="Proteomes" id="UP000177371"/>
    </source>
</evidence>
<name>A0A1F4V228_UNCKA</name>
<comment type="caution">
    <text evidence="1">The sequence shown here is derived from an EMBL/GenBank/DDBJ whole genome shotgun (WGS) entry which is preliminary data.</text>
</comment>
<dbReference type="AlphaFoldDB" id="A0A1F4V228"/>
<evidence type="ECO:0008006" key="3">
    <source>
        <dbReference type="Google" id="ProtNLM"/>
    </source>
</evidence>
<proteinExistence type="predicted"/>
<dbReference type="Proteomes" id="UP000177371">
    <property type="component" value="Unassembled WGS sequence"/>
</dbReference>
<evidence type="ECO:0000313" key="1">
    <source>
        <dbReference type="EMBL" id="OGC51237.1"/>
    </source>
</evidence>
<gene>
    <name evidence="1" type="ORF">A2W32_00835</name>
</gene>
<organism evidence="1 2">
    <name type="scientific">candidate division WWE3 bacterium RBG_16_37_10</name>
    <dbReference type="NCBI Taxonomy" id="1802610"/>
    <lineage>
        <taxon>Bacteria</taxon>
        <taxon>Katanobacteria</taxon>
    </lineage>
</organism>
<protein>
    <recommendedName>
        <fullName evidence="3">Cell wall hydrolase SleB domain-containing protein</fullName>
    </recommendedName>
</protein>